<organism evidence="1 2">
    <name type="scientific">Leptospira inadai serovar Lyme</name>
    <dbReference type="NCBI Taxonomy" id="293084"/>
    <lineage>
        <taxon>Bacteria</taxon>
        <taxon>Pseudomonadati</taxon>
        <taxon>Spirochaetota</taxon>
        <taxon>Spirochaetia</taxon>
        <taxon>Leptospirales</taxon>
        <taxon>Leptospiraceae</taxon>
        <taxon>Leptospira</taxon>
    </lineage>
</organism>
<protein>
    <recommendedName>
        <fullName evidence="3">Fibronectin type-III domain-containing protein</fullName>
    </recommendedName>
</protein>
<proteinExistence type="predicted"/>
<gene>
    <name evidence="1" type="ORF">BES34_013225</name>
</gene>
<reference evidence="1" key="1">
    <citation type="submission" date="2018-01" db="EMBL/GenBank/DDBJ databases">
        <title>Genomic characterization of Leptospira inadai serogroup Lyme isolated from captured rat in Brazil and comparative analysis with human reference strain.</title>
        <authorList>
            <person name="Moreno L.Z."/>
            <person name="Loureiro A.P."/>
            <person name="Miraglia F."/>
            <person name="Kremer F.S."/>
            <person name="Eslabao M.R."/>
            <person name="Dellagostin O.A."/>
            <person name="Lilenbaum W."/>
            <person name="Moreno A.M."/>
        </authorList>
    </citation>
    <scope>NUCLEOTIDE SEQUENCE [LARGE SCALE GENOMIC DNA]</scope>
    <source>
        <strain evidence="1">M34/99</strain>
    </source>
</reference>
<name>A0ABX4YGV7_9LEPT</name>
<sequence>MTTLSTTLTNGTPFGSVQANISNINVNQLFANTTYYFNVIVADQAGNQSVYVSQSAITMSAAYLFDSTSNIAGNVTSRSNVNGLCSARFGSMSASTYPWKNNCSTVVAFISLSGVDTIANLLTSVPGSAIILGSQGTILASNSGTLMSGTIQNTIRNAIPEYSSSGGWWSFSTVSGGYASVDSCSNGTSNSAAVSGRIGFPDSTSSVWLDDAINGESAPSGAGCDITRAIFCLCY</sequence>
<accession>A0ABX4YGV7</accession>
<evidence type="ECO:0000313" key="2">
    <source>
        <dbReference type="Proteomes" id="UP000094669"/>
    </source>
</evidence>
<keyword evidence="2" id="KW-1185">Reference proteome</keyword>
<dbReference type="EMBL" id="MCRM02000013">
    <property type="protein sequence ID" value="PNV74499.1"/>
    <property type="molecule type" value="Genomic_DNA"/>
</dbReference>
<dbReference type="Proteomes" id="UP000094669">
    <property type="component" value="Unassembled WGS sequence"/>
</dbReference>
<comment type="caution">
    <text evidence="1">The sequence shown here is derived from an EMBL/GenBank/DDBJ whole genome shotgun (WGS) entry which is preliminary data.</text>
</comment>
<evidence type="ECO:0000313" key="1">
    <source>
        <dbReference type="EMBL" id="PNV74499.1"/>
    </source>
</evidence>
<evidence type="ECO:0008006" key="3">
    <source>
        <dbReference type="Google" id="ProtNLM"/>
    </source>
</evidence>